<comment type="caution">
    <text evidence="1">The sequence shown here is derived from an EMBL/GenBank/DDBJ whole genome shotgun (WGS) entry which is preliminary data.</text>
</comment>
<feature type="non-terminal residue" evidence="1">
    <location>
        <position position="1"/>
    </location>
</feature>
<dbReference type="AlphaFoldDB" id="X1R3T1"/>
<reference evidence="1" key="1">
    <citation type="journal article" date="2014" name="Front. Microbiol.">
        <title>High frequency of phylogenetically diverse reductive dehalogenase-homologous genes in deep subseafloor sedimentary metagenomes.</title>
        <authorList>
            <person name="Kawai M."/>
            <person name="Futagami T."/>
            <person name="Toyoda A."/>
            <person name="Takaki Y."/>
            <person name="Nishi S."/>
            <person name="Hori S."/>
            <person name="Arai W."/>
            <person name="Tsubouchi T."/>
            <person name="Morono Y."/>
            <person name="Uchiyama I."/>
            <person name="Ito T."/>
            <person name="Fujiyama A."/>
            <person name="Inagaki F."/>
            <person name="Takami H."/>
        </authorList>
    </citation>
    <scope>NUCLEOTIDE SEQUENCE</scope>
    <source>
        <strain evidence="1">Expedition CK06-06</strain>
    </source>
</reference>
<accession>X1R3T1</accession>
<protein>
    <submittedName>
        <fullName evidence="1">Uncharacterized protein</fullName>
    </submittedName>
</protein>
<name>X1R3T1_9ZZZZ</name>
<gene>
    <name evidence="1" type="ORF">S12H4_10199</name>
</gene>
<proteinExistence type="predicted"/>
<dbReference type="EMBL" id="BARW01004309">
    <property type="protein sequence ID" value="GAI61736.1"/>
    <property type="molecule type" value="Genomic_DNA"/>
</dbReference>
<evidence type="ECO:0000313" key="1">
    <source>
        <dbReference type="EMBL" id="GAI61736.1"/>
    </source>
</evidence>
<organism evidence="1">
    <name type="scientific">marine sediment metagenome</name>
    <dbReference type="NCBI Taxonomy" id="412755"/>
    <lineage>
        <taxon>unclassified sequences</taxon>
        <taxon>metagenomes</taxon>
        <taxon>ecological metagenomes</taxon>
    </lineage>
</organism>
<sequence length="61" mass="6936">HGIYEYITFSDVQSGGYFAAWVLRTSDPSVLSPQYTSGPFYSADGREYLFNIEELKVYEVA</sequence>